<dbReference type="PANTHER" id="PTHR12217">
    <property type="entry name" value="EUKARYOTIC TRANSLATION INITIATION FACTOR 2D"/>
    <property type="match status" value="1"/>
</dbReference>
<dbReference type="Gene3D" id="3.10.400.20">
    <property type="match status" value="1"/>
</dbReference>
<dbReference type="Pfam" id="PF26292">
    <property type="entry name" value="PUA_elF2D"/>
    <property type="match status" value="1"/>
</dbReference>
<keyword evidence="4" id="KW-1185">Reference proteome</keyword>
<feature type="region of interest" description="Disordered" evidence="1">
    <location>
        <begin position="443"/>
        <end position="465"/>
    </location>
</feature>
<feature type="region of interest" description="Disordered" evidence="1">
    <location>
        <begin position="87"/>
        <end position="107"/>
    </location>
</feature>
<evidence type="ECO:0000313" key="3">
    <source>
        <dbReference type="EMBL" id="KAK5096232.1"/>
    </source>
</evidence>
<dbReference type="InterPro" id="IPR036877">
    <property type="entry name" value="SUI1_dom_sf"/>
</dbReference>
<dbReference type="InterPro" id="IPR001950">
    <property type="entry name" value="SUI1"/>
</dbReference>
<organism evidence="3 4">
    <name type="scientific">Lithohypha guttulata</name>
    <dbReference type="NCBI Taxonomy" id="1690604"/>
    <lineage>
        <taxon>Eukaryota</taxon>
        <taxon>Fungi</taxon>
        <taxon>Dikarya</taxon>
        <taxon>Ascomycota</taxon>
        <taxon>Pezizomycotina</taxon>
        <taxon>Eurotiomycetes</taxon>
        <taxon>Chaetothyriomycetidae</taxon>
        <taxon>Chaetothyriales</taxon>
        <taxon>Trichomeriaceae</taxon>
        <taxon>Lithohypha</taxon>
    </lineage>
</organism>
<protein>
    <recommendedName>
        <fullName evidence="2">SUI1 domain-containing protein</fullName>
    </recommendedName>
</protein>
<dbReference type="Pfam" id="PF25304">
    <property type="entry name" value="WHD_eIF2D"/>
    <property type="match status" value="1"/>
</dbReference>
<name>A0ABR0KH55_9EURO</name>
<dbReference type="PROSITE" id="PS50296">
    <property type="entry name" value="SUI1"/>
    <property type="match status" value="1"/>
</dbReference>
<dbReference type="PANTHER" id="PTHR12217:SF4">
    <property type="entry name" value="EUKARYOTIC TRANSLATION INITIATION FACTOR 2D"/>
    <property type="match status" value="1"/>
</dbReference>
<dbReference type="InterPro" id="IPR048248">
    <property type="entry name" value="PUA_eIF2d-like"/>
</dbReference>
<dbReference type="Pfam" id="PF17832">
    <property type="entry name" value="Pre-PUA"/>
    <property type="match status" value="1"/>
</dbReference>
<dbReference type="EMBL" id="JAVRRG010000023">
    <property type="protein sequence ID" value="KAK5096232.1"/>
    <property type="molecule type" value="Genomic_DNA"/>
</dbReference>
<dbReference type="Pfam" id="PF01253">
    <property type="entry name" value="SUI1"/>
    <property type="match status" value="1"/>
</dbReference>
<evidence type="ECO:0000259" key="2">
    <source>
        <dbReference type="PROSITE" id="PS50296"/>
    </source>
</evidence>
<proteinExistence type="predicted"/>
<dbReference type="InterPro" id="IPR039759">
    <property type="entry name" value="eIF2D_SUI1"/>
</dbReference>
<gene>
    <name evidence="3" type="ORF">LTR24_002637</name>
</gene>
<evidence type="ECO:0000313" key="4">
    <source>
        <dbReference type="Proteomes" id="UP001345013"/>
    </source>
</evidence>
<dbReference type="InterPro" id="IPR057429">
    <property type="entry name" value="WH_eIF2D"/>
</dbReference>
<dbReference type="InterPro" id="IPR039757">
    <property type="entry name" value="EIF2D"/>
</dbReference>
<dbReference type="CDD" id="cd11608">
    <property type="entry name" value="eIF2D_C"/>
    <property type="match status" value="1"/>
</dbReference>
<feature type="domain" description="SUI1" evidence="2">
    <location>
        <begin position="595"/>
        <end position="669"/>
    </location>
</feature>
<dbReference type="SUPFAM" id="SSF55159">
    <property type="entry name" value="eIF1-like"/>
    <property type="match status" value="1"/>
</dbReference>
<dbReference type="SUPFAM" id="SSF88697">
    <property type="entry name" value="PUA domain-like"/>
    <property type="match status" value="1"/>
</dbReference>
<dbReference type="Proteomes" id="UP001345013">
    <property type="component" value="Unassembled WGS sequence"/>
</dbReference>
<dbReference type="InterPro" id="IPR041366">
    <property type="entry name" value="Pre-PUA"/>
</dbReference>
<dbReference type="Gene3D" id="3.30.780.10">
    <property type="entry name" value="SUI1-like domain"/>
    <property type="match status" value="1"/>
</dbReference>
<comment type="caution">
    <text evidence="3">The sequence shown here is derived from an EMBL/GenBank/DDBJ whole genome shotgun (WGS) entry which is preliminary data.</text>
</comment>
<evidence type="ECO:0000256" key="1">
    <source>
        <dbReference type="SAM" id="MobiDB-lite"/>
    </source>
</evidence>
<dbReference type="InterPro" id="IPR015947">
    <property type="entry name" value="PUA-like_sf"/>
</dbReference>
<sequence length="688" mass="75844">MPEAVIVSGAGPLVHCQWHVVTKRLRRILLRDGELMLEQRTIAVPNPATRSFPATMFKKKPQIKNLSPLKSSERRKLADQIRRDYSLPEPQTEGSQEHDGQTTQPQTLSSIRNALLPDPTSSAKFTTTHGAKSILIAGTVYVGAHPGQEERILWFQLGKDDRLIPTVYTLWLNPDLLPLLHIGETIVGKLKGGADLFAPGLIKPSHRFDERARKDSIVAVAGHKSDTVPRWVGISKADIATLQDNATGTAAEGLHWEGDELWSWSPLNKGGSAAPESIHGWRGLNPEREEADIEDDEPEPEHVEGGVALESSTADLKITDGDVPAEEEHVPSTKGVDDAFMEAFLYAIYDAKKNVPAEPHGLDFPIQPSFLISNMIQPYLRQHSPHYNIKKSSWKGTKKFIKHLDKQLLLKSKDRNGGETVILDIDFKDERVKIFQPYRLPKPKAADTADDSGSGAAKDPGTDQSLGQKLSLQVVYRASSKLVPELLPSKTAFYTSQEITSALKQYIEDNPDLVNESKKRYIKLNPFIANHILGSNPSSDDSKALAAGEIDRGALNRRILDDDHLCIPYHILLRNDQTLEADPSLKPKAGPPPRITLTIERRGGNKVVTAVAGLESFSINPQLIRPELQKKCAGSASVGQLMGGKPGMLEVQVQGDQRGVIEKEILAKRGVKGEWIEVVDKTKKKGKK</sequence>
<reference evidence="3 4" key="1">
    <citation type="submission" date="2023-08" db="EMBL/GenBank/DDBJ databases">
        <title>Black Yeasts Isolated from many extreme environments.</title>
        <authorList>
            <person name="Coleine C."/>
            <person name="Stajich J.E."/>
            <person name="Selbmann L."/>
        </authorList>
    </citation>
    <scope>NUCLEOTIDE SEQUENCE [LARGE SCALE GENOMIC DNA]</scope>
    <source>
        <strain evidence="3 4">CCFEE 5885</strain>
    </source>
</reference>
<accession>A0ABR0KH55</accession>